<dbReference type="AlphaFoldDB" id="A0AKH3"/>
<dbReference type="STRING" id="386043.lwe2087"/>
<evidence type="ECO:0000313" key="1">
    <source>
        <dbReference type="EMBL" id="CAK21505.1"/>
    </source>
</evidence>
<reference evidence="1 2" key="1">
    <citation type="journal article" date="2006" name="J. Bacteriol.">
        <title>Whole-genome sequence of Listeria welshimeri reveals common steps in genome reduction with Listeria innocua as compared to Listeria monocytogenes.</title>
        <authorList>
            <person name="Hain T."/>
            <person name="Steinweg C."/>
            <person name="Kuenne C.T."/>
            <person name="Billion A."/>
            <person name="Ghai R."/>
            <person name="Chatterjee S.S."/>
            <person name="Domann E."/>
            <person name="Kaerst U."/>
            <person name="Goesmann A."/>
            <person name="Bekel T."/>
            <person name="Bartels D."/>
            <person name="Kaiser O."/>
            <person name="Meyer F."/>
            <person name="Puehler A."/>
            <person name="Weisshaar B."/>
            <person name="Wehland J."/>
            <person name="Liang C."/>
            <person name="Dandekar T."/>
            <person name="Lampidis R."/>
            <person name="Kreft J."/>
            <person name="Goebel W."/>
            <person name="Chakraborty T."/>
        </authorList>
    </citation>
    <scope>NUCLEOTIDE SEQUENCE [LARGE SCALE GENOMIC DNA]</scope>
    <source>
        <strain evidence="2">ATCC 35897 / DSM 20650 / CIP 8149 / NCTC 11857 / SLCC 5334 / V8</strain>
    </source>
</reference>
<accession>A0AKH3</accession>
<dbReference type="KEGG" id="lwe:lwe2087"/>
<protein>
    <submittedName>
        <fullName evidence="1">Uncharacterized protein</fullName>
    </submittedName>
</protein>
<sequence>MLIKLDFTISKNQNLLNEKQLWDQIKNAFLLALVIIKEKEMRLL</sequence>
<name>A0AKH3_LISW6</name>
<organism evidence="1 2">
    <name type="scientific">Listeria welshimeri serovar 6b (strain ATCC 35897 / DSM 20650 / CCUG 15529 / CIP 8149 / NCTC 11857 / SLCC 5334 / V8)</name>
    <dbReference type="NCBI Taxonomy" id="386043"/>
    <lineage>
        <taxon>Bacteria</taxon>
        <taxon>Bacillati</taxon>
        <taxon>Bacillota</taxon>
        <taxon>Bacilli</taxon>
        <taxon>Bacillales</taxon>
        <taxon>Listeriaceae</taxon>
        <taxon>Listeria</taxon>
    </lineage>
</organism>
<gene>
    <name evidence="1" type="ordered locus">lwe2087</name>
</gene>
<dbReference type="HOGENOM" id="CLU_3218250_0_0_9"/>
<dbReference type="EMBL" id="AM263198">
    <property type="protein sequence ID" value="CAK21505.1"/>
    <property type="molecule type" value="Genomic_DNA"/>
</dbReference>
<dbReference type="Proteomes" id="UP000000779">
    <property type="component" value="Chromosome"/>
</dbReference>
<proteinExistence type="predicted"/>
<evidence type="ECO:0000313" key="2">
    <source>
        <dbReference type="Proteomes" id="UP000000779"/>
    </source>
</evidence>